<protein>
    <recommendedName>
        <fullName evidence="3 9">DNA repair protein RecN</fullName>
    </recommendedName>
    <alternativeName>
        <fullName evidence="8 9">Recombination protein N</fullName>
    </alternativeName>
</protein>
<dbReference type="CDD" id="cd03241">
    <property type="entry name" value="ABC_RecN"/>
    <property type="match status" value="2"/>
</dbReference>
<reference evidence="11 12" key="1">
    <citation type="submission" date="2018-04" db="EMBL/GenBank/DDBJ databases">
        <title>Bordetella sp. HZ20 isolated from seawater.</title>
        <authorList>
            <person name="Sun C."/>
        </authorList>
    </citation>
    <scope>NUCLEOTIDE SEQUENCE [LARGE SCALE GENOMIC DNA]</scope>
    <source>
        <strain evidence="11 12">HZ20</strain>
    </source>
</reference>
<dbReference type="Pfam" id="PF02463">
    <property type="entry name" value="SMC_N"/>
    <property type="match status" value="1"/>
</dbReference>
<evidence type="ECO:0000256" key="3">
    <source>
        <dbReference type="ARBA" id="ARBA00021315"/>
    </source>
</evidence>
<evidence type="ECO:0000256" key="7">
    <source>
        <dbReference type="ARBA" id="ARBA00023204"/>
    </source>
</evidence>
<dbReference type="Proteomes" id="UP000244571">
    <property type="component" value="Chromosome"/>
</dbReference>
<dbReference type="PANTHER" id="PTHR11059">
    <property type="entry name" value="DNA REPAIR PROTEIN RECN"/>
    <property type="match status" value="1"/>
</dbReference>
<comment type="similarity">
    <text evidence="2 9">Belongs to the RecN family.</text>
</comment>
<dbReference type="PANTHER" id="PTHR11059:SF0">
    <property type="entry name" value="DNA REPAIR PROTEIN RECN"/>
    <property type="match status" value="1"/>
</dbReference>
<dbReference type="OrthoDB" id="9806954at2"/>
<dbReference type="AlphaFoldDB" id="A0A2R4XKD8"/>
<evidence type="ECO:0000256" key="5">
    <source>
        <dbReference type="ARBA" id="ARBA00022763"/>
    </source>
</evidence>
<proteinExistence type="inferred from homology"/>
<evidence type="ECO:0000313" key="11">
    <source>
        <dbReference type="EMBL" id="AWB34169.1"/>
    </source>
</evidence>
<dbReference type="InterPro" id="IPR004604">
    <property type="entry name" value="DNA_recomb/repair_RecN"/>
</dbReference>
<name>A0A2R4XKD8_9BURK</name>
<keyword evidence="6" id="KW-0067">ATP-binding</keyword>
<feature type="domain" description="RecF/RecN/SMC N-terminal" evidence="10">
    <location>
        <begin position="2"/>
        <end position="503"/>
    </location>
</feature>
<keyword evidence="7 9" id="KW-0234">DNA repair</keyword>
<dbReference type="Gene3D" id="3.40.50.300">
    <property type="entry name" value="P-loop containing nucleotide triphosphate hydrolases"/>
    <property type="match status" value="2"/>
</dbReference>
<evidence type="ECO:0000256" key="6">
    <source>
        <dbReference type="ARBA" id="ARBA00022840"/>
    </source>
</evidence>
<accession>A0A2R4XKD8</accession>
<dbReference type="GO" id="GO:0005524">
    <property type="term" value="F:ATP binding"/>
    <property type="evidence" value="ECO:0007669"/>
    <property type="project" value="UniProtKB-KW"/>
</dbReference>
<dbReference type="InterPro" id="IPR003395">
    <property type="entry name" value="RecF/RecN/SMC_N"/>
</dbReference>
<evidence type="ECO:0000256" key="1">
    <source>
        <dbReference type="ARBA" id="ARBA00003618"/>
    </source>
</evidence>
<dbReference type="GO" id="GO:0009432">
    <property type="term" value="P:SOS response"/>
    <property type="evidence" value="ECO:0007669"/>
    <property type="project" value="TreeGrafter"/>
</dbReference>
<evidence type="ECO:0000256" key="2">
    <source>
        <dbReference type="ARBA" id="ARBA00009441"/>
    </source>
</evidence>
<gene>
    <name evidence="11" type="ORF">DBV39_11140</name>
</gene>
<evidence type="ECO:0000256" key="9">
    <source>
        <dbReference type="PIRNR" id="PIRNR003128"/>
    </source>
</evidence>
<organism evidence="11 12">
    <name type="scientific">Orrella marina</name>
    <dbReference type="NCBI Taxonomy" id="2163011"/>
    <lineage>
        <taxon>Bacteria</taxon>
        <taxon>Pseudomonadati</taxon>
        <taxon>Pseudomonadota</taxon>
        <taxon>Betaproteobacteria</taxon>
        <taxon>Burkholderiales</taxon>
        <taxon>Alcaligenaceae</taxon>
        <taxon>Orrella</taxon>
    </lineage>
</organism>
<dbReference type="GO" id="GO:0006310">
    <property type="term" value="P:DNA recombination"/>
    <property type="evidence" value="ECO:0007669"/>
    <property type="project" value="InterPro"/>
</dbReference>
<dbReference type="NCBIfam" id="NF008121">
    <property type="entry name" value="PRK10869.1"/>
    <property type="match status" value="1"/>
</dbReference>
<keyword evidence="12" id="KW-1185">Reference proteome</keyword>
<dbReference type="RefSeq" id="WP_108621585.1">
    <property type="nucleotide sequence ID" value="NZ_CP028901.1"/>
</dbReference>
<comment type="function">
    <text evidence="1 9">May be involved in recombinational repair of damaged DNA.</text>
</comment>
<dbReference type="GO" id="GO:0006281">
    <property type="term" value="P:DNA repair"/>
    <property type="evidence" value="ECO:0007669"/>
    <property type="project" value="UniProtKB-KW"/>
</dbReference>
<keyword evidence="4" id="KW-0547">Nucleotide-binding</keyword>
<evidence type="ECO:0000313" key="12">
    <source>
        <dbReference type="Proteomes" id="UP000244571"/>
    </source>
</evidence>
<evidence type="ECO:0000256" key="8">
    <source>
        <dbReference type="ARBA" id="ARBA00033408"/>
    </source>
</evidence>
<dbReference type="FunFam" id="3.40.50.300:FF:000319">
    <property type="entry name" value="DNA repair protein RecN"/>
    <property type="match status" value="1"/>
</dbReference>
<dbReference type="GO" id="GO:0043590">
    <property type="term" value="C:bacterial nucleoid"/>
    <property type="evidence" value="ECO:0007669"/>
    <property type="project" value="TreeGrafter"/>
</dbReference>
<dbReference type="PIRSF" id="PIRSF003128">
    <property type="entry name" value="RecN"/>
    <property type="match status" value="1"/>
</dbReference>
<evidence type="ECO:0000256" key="4">
    <source>
        <dbReference type="ARBA" id="ARBA00022741"/>
    </source>
</evidence>
<dbReference type="KEGG" id="boz:DBV39_11140"/>
<keyword evidence="5 9" id="KW-0227">DNA damage</keyword>
<dbReference type="EMBL" id="CP028901">
    <property type="protein sequence ID" value="AWB34169.1"/>
    <property type="molecule type" value="Genomic_DNA"/>
</dbReference>
<dbReference type="FunFam" id="3.40.50.300:FF:000356">
    <property type="entry name" value="DNA repair protein RecN"/>
    <property type="match status" value="1"/>
</dbReference>
<sequence>MLRELSIQDFVIVRELNLDFSAGLTVLTGETGAGKSILVDALGLVLGGRVNTSVVRPQARRAQITAVFEPTSAAQAWLAEYDLDQEDELVLRRVIDAQGKGRAYINGAPTTVTQLKELGERLVDIHGQHAHQSLLKPESQRDLLDEFAGLSGERREIAQIWQDWQQTNEQLERAQQDQRVVLTRQEELEWQLDQLDKLAAQEGEWVTISEEHARLSNGQALLEGAQTALQTLDDDESGAQRIIDLALHAINPLVAHDSRLQDVAQALESASISVREAKSDLNRYLDHVDLDPDRLSQVEDRMRALFDAARKHHCEPADLPAVRIRCQQALEELVQGQDLEAIRARQAELEAAYKKVASRLHTARTKAARKLGESVTAMIRLLGMPDGRFAIQVEQAQPGPGGSDRITLTVAGHDGAALAPLSKVASGGELSRISLALSVLASEATRVPTLIFDEIDTGVSGAVAEKIGELLRQLGQTFQVLCVTHLAQVASCAHHHCVVTKEKDAQGVYSNVQSLSEASDRVEAIAKLLGGVKLTQTTRQHAREMLERVGTV</sequence>
<evidence type="ECO:0000259" key="10">
    <source>
        <dbReference type="Pfam" id="PF02463"/>
    </source>
</evidence>
<dbReference type="InterPro" id="IPR027417">
    <property type="entry name" value="P-loop_NTPase"/>
</dbReference>
<dbReference type="NCBIfam" id="TIGR00634">
    <property type="entry name" value="recN"/>
    <property type="match status" value="1"/>
</dbReference>
<dbReference type="SUPFAM" id="SSF52540">
    <property type="entry name" value="P-loop containing nucleoside triphosphate hydrolases"/>
    <property type="match status" value="1"/>
</dbReference>